<dbReference type="RefSeq" id="XP_031868768.1">
    <property type="nucleotide sequence ID" value="XM_032015347.1"/>
</dbReference>
<dbReference type="Proteomes" id="UP000254866">
    <property type="component" value="Unassembled WGS sequence"/>
</dbReference>
<dbReference type="EMBL" id="NPIC01000005">
    <property type="protein sequence ID" value="RDL36112.1"/>
    <property type="molecule type" value="Genomic_DNA"/>
</dbReference>
<evidence type="ECO:0000313" key="3">
    <source>
        <dbReference type="EMBL" id="RDL36112.1"/>
    </source>
</evidence>
<sequence length="158" mass="17021">MPSSEGARNTSIGSTNTESTNTGNTSTESTSTESTSTRNTSIGNTSIAEQSPDIHHLTASAIKPEAEAKTQKCPPISVKVKNQITNTKVVFLINKKTGLSKLMNAYAQSQGVDPGTLRFFLDDVRIKEVDTPRTLGMEDNDQIDVYLESRGGSLMLPK</sequence>
<evidence type="ECO:0000313" key="4">
    <source>
        <dbReference type="Proteomes" id="UP000254866"/>
    </source>
</evidence>
<feature type="region of interest" description="Disordered" evidence="1">
    <location>
        <begin position="1"/>
        <end position="53"/>
    </location>
</feature>
<dbReference type="Pfam" id="PF11976">
    <property type="entry name" value="Rad60-SLD"/>
    <property type="match status" value="1"/>
</dbReference>
<dbReference type="PANTHER" id="PTHR10562">
    <property type="entry name" value="SMALL UBIQUITIN-RELATED MODIFIER"/>
    <property type="match status" value="1"/>
</dbReference>
<dbReference type="InterPro" id="IPR029071">
    <property type="entry name" value="Ubiquitin-like_domsf"/>
</dbReference>
<dbReference type="OrthoDB" id="442921at2759"/>
<protein>
    <recommendedName>
        <fullName evidence="2">Ubiquitin-like domain-containing protein</fullName>
    </recommendedName>
</protein>
<feature type="compositionally biased region" description="Low complexity" evidence="1">
    <location>
        <begin position="9"/>
        <end position="42"/>
    </location>
</feature>
<reference evidence="3 4" key="1">
    <citation type="journal article" date="2018" name="IMA Fungus">
        <title>IMA Genome-F 9: Draft genome sequence of Annulohypoxylon stygium, Aspergillus mulundensis, Berkeleyomyces basicola (syn. Thielaviopsis basicola), Ceratocystis smalleyi, two Cercospora beticola strains, Coleophoma cylindrospora, Fusarium fracticaudum, Phialophora cf. hyalina, and Morchella septimelata.</title>
        <authorList>
            <person name="Wingfield B.D."/>
            <person name="Bills G.F."/>
            <person name="Dong Y."/>
            <person name="Huang W."/>
            <person name="Nel W.J."/>
            <person name="Swalarsk-Parry B.S."/>
            <person name="Vaghefi N."/>
            <person name="Wilken P.M."/>
            <person name="An Z."/>
            <person name="de Beer Z.W."/>
            <person name="De Vos L."/>
            <person name="Chen L."/>
            <person name="Duong T.A."/>
            <person name="Gao Y."/>
            <person name="Hammerbacher A."/>
            <person name="Kikkert J.R."/>
            <person name="Li Y."/>
            <person name="Li H."/>
            <person name="Li K."/>
            <person name="Li Q."/>
            <person name="Liu X."/>
            <person name="Ma X."/>
            <person name="Naidoo K."/>
            <person name="Pethybridge S.J."/>
            <person name="Sun J."/>
            <person name="Steenkamp E.T."/>
            <person name="van der Nest M.A."/>
            <person name="van Wyk S."/>
            <person name="Wingfield M.J."/>
            <person name="Xiong C."/>
            <person name="Yue Q."/>
            <person name="Zhang X."/>
        </authorList>
    </citation>
    <scope>NUCLEOTIDE SEQUENCE [LARGE SCALE GENOMIC DNA]</scope>
    <source>
        <strain evidence="3 4">BP 5553</strain>
    </source>
</reference>
<comment type="caution">
    <text evidence="3">The sequence shown here is derived from an EMBL/GenBank/DDBJ whole genome shotgun (WGS) entry which is preliminary data.</text>
</comment>
<feature type="domain" description="Ubiquitin-like" evidence="2">
    <location>
        <begin position="76"/>
        <end position="152"/>
    </location>
</feature>
<gene>
    <name evidence="3" type="ORF">BP5553_06724</name>
</gene>
<evidence type="ECO:0000259" key="2">
    <source>
        <dbReference type="PROSITE" id="PS50053"/>
    </source>
</evidence>
<dbReference type="SUPFAM" id="SSF54236">
    <property type="entry name" value="Ubiquitin-like"/>
    <property type="match status" value="1"/>
</dbReference>
<dbReference type="InterPro" id="IPR022617">
    <property type="entry name" value="Rad60/SUMO-like_dom"/>
</dbReference>
<dbReference type="AlphaFoldDB" id="A0A370TKQ9"/>
<organism evidence="3 4">
    <name type="scientific">Venustampulla echinocandica</name>
    <dbReference type="NCBI Taxonomy" id="2656787"/>
    <lineage>
        <taxon>Eukaryota</taxon>
        <taxon>Fungi</taxon>
        <taxon>Dikarya</taxon>
        <taxon>Ascomycota</taxon>
        <taxon>Pezizomycotina</taxon>
        <taxon>Leotiomycetes</taxon>
        <taxon>Helotiales</taxon>
        <taxon>Pleuroascaceae</taxon>
        <taxon>Venustampulla</taxon>
    </lineage>
</organism>
<dbReference type="PROSITE" id="PS50053">
    <property type="entry name" value="UBIQUITIN_2"/>
    <property type="match status" value="1"/>
</dbReference>
<accession>A0A370TKQ9</accession>
<dbReference type="GeneID" id="43599573"/>
<dbReference type="Gene3D" id="3.10.20.90">
    <property type="entry name" value="Phosphatidylinositol 3-kinase Catalytic Subunit, Chain A, domain 1"/>
    <property type="match status" value="1"/>
</dbReference>
<name>A0A370TKQ9_9HELO</name>
<proteinExistence type="predicted"/>
<evidence type="ECO:0000256" key="1">
    <source>
        <dbReference type="SAM" id="MobiDB-lite"/>
    </source>
</evidence>
<keyword evidence="4" id="KW-1185">Reference proteome</keyword>
<dbReference type="InterPro" id="IPR000626">
    <property type="entry name" value="Ubiquitin-like_dom"/>
</dbReference>
<dbReference type="STRING" id="2656787.A0A370TKQ9"/>